<comment type="caution">
    <text evidence="1">The sequence shown here is derived from an EMBL/GenBank/DDBJ whole genome shotgun (WGS) entry which is preliminary data.</text>
</comment>
<organism evidence="1 2">
    <name type="scientific">Asaia krungthepensis NRIC 0535</name>
    <dbReference type="NCBI Taxonomy" id="1307925"/>
    <lineage>
        <taxon>Bacteria</taxon>
        <taxon>Pseudomonadati</taxon>
        <taxon>Pseudomonadota</taxon>
        <taxon>Alphaproteobacteria</taxon>
        <taxon>Acetobacterales</taxon>
        <taxon>Acetobacteraceae</taxon>
        <taxon>Asaia</taxon>
    </lineage>
</organism>
<dbReference type="EMBL" id="BAPV01000061">
    <property type="protein sequence ID" value="GBQ93907.1"/>
    <property type="molecule type" value="Genomic_DNA"/>
</dbReference>
<evidence type="ECO:0000313" key="2">
    <source>
        <dbReference type="Proteomes" id="UP001062776"/>
    </source>
</evidence>
<protein>
    <submittedName>
        <fullName evidence="1">Uncharacterized protein</fullName>
    </submittedName>
</protein>
<gene>
    <name evidence="1" type="ORF">AA0535_2984</name>
</gene>
<proteinExistence type="predicted"/>
<reference evidence="1" key="1">
    <citation type="submission" date="2013-04" db="EMBL/GenBank/DDBJ databases">
        <title>The genome sequencing project of 58 acetic acid bacteria.</title>
        <authorList>
            <person name="Okamoto-Kainuma A."/>
            <person name="Ishikawa M."/>
            <person name="Umino S."/>
            <person name="Koizumi Y."/>
            <person name="Shiwa Y."/>
            <person name="Yoshikawa H."/>
            <person name="Matsutani M."/>
            <person name="Matsushita K."/>
        </authorList>
    </citation>
    <scope>NUCLEOTIDE SEQUENCE</scope>
    <source>
        <strain evidence="1">NRIC 0535</strain>
    </source>
</reference>
<evidence type="ECO:0000313" key="1">
    <source>
        <dbReference type="EMBL" id="GBQ93907.1"/>
    </source>
</evidence>
<accession>A0ABQ0Q6R3</accession>
<keyword evidence="2" id="KW-1185">Reference proteome</keyword>
<sequence length="226" mass="23999">MGVFAIESWPDHEGIGLDDHAAGLTPMGATLTAERAPGPYAARGRFFRERANGPHVRAGGLEDTLAHLPRQDLDMVIWARTPPGSWADAMRCFSPPGPTLRLKGTIETVSQAIRDLPQARAYPDFLMEDVVQSASLAAALSGSNRLSLSLACGSEVGIPEPGGRMSLLCAYGHDAVGWESGPALSGGQSTGFAPFSLAFIPGREEARLHLSVDHSRCGPVLFLRVE</sequence>
<dbReference type="Proteomes" id="UP001062776">
    <property type="component" value="Unassembled WGS sequence"/>
</dbReference>
<name>A0ABQ0Q6R3_9PROT</name>